<dbReference type="SUPFAM" id="SSF53590">
    <property type="entry name" value="Nucleoside hydrolase"/>
    <property type="match status" value="1"/>
</dbReference>
<keyword evidence="2" id="KW-0326">Glycosidase</keyword>
<feature type="domain" description="Inosine/uridine-preferring nucleoside hydrolase" evidence="3">
    <location>
        <begin position="6"/>
        <end position="335"/>
    </location>
</feature>
<protein>
    <submittedName>
        <fullName evidence="4">Inosine-uridine nucleoside N-ribohydrolase</fullName>
    </submittedName>
</protein>
<dbReference type="PATRIC" id="fig|1408189.4.peg.2241"/>
<sequence length="349" mass="37633">MTRLRVLADVDTGIDDSLALVYLAGLHVAGEIELVGVTCSGGNTTAAWAARNTKYILDLCGCPEVPVASGFEGPADRELTTTPETHGPFGLGYNLAPPGVIYEPGRAGATDPLALWRRIIEQARSAGERVHLLVTGPMTTYVAALKKYPELMRQLDGVTIMGGALDYPGNVTEFSEWNFWVDPTAVTKVFGTPSAVSVERPQDAVRSIAAAVGAPVPMLAPLNITETITINDADIETWRDAGMEPELLRVLRRALNFYFEFHQWVGVGYKAQVHDLFAAMVAVGKLPVLGGRIERRRLAGVDERTFGLQPARRGQIMLDGAGAEADVVVAANRDAVAAEFIRVIRLIAR</sequence>
<gene>
    <name evidence="4" type="ORF">CLAC_11120</name>
</gene>
<dbReference type="Gene3D" id="3.90.245.10">
    <property type="entry name" value="Ribonucleoside hydrolase-like"/>
    <property type="match status" value="1"/>
</dbReference>
<evidence type="ECO:0000313" key="4">
    <source>
        <dbReference type="EMBL" id="ALA68134.1"/>
    </source>
</evidence>
<reference evidence="4 5" key="1">
    <citation type="submission" date="2013-10" db="EMBL/GenBank/DDBJ databases">
        <title>Complete genome sequence of Corynebacterium lactis DSM 45799(T), isolated from raw cow milk.</title>
        <authorList>
            <person name="Ruckert C."/>
            <person name="Albersmeier A."/>
            <person name="Lipski A."/>
            <person name="Kalinowski J."/>
        </authorList>
    </citation>
    <scope>NUCLEOTIDE SEQUENCE [LARGE SCALE GENOMIC DNA]</scope>
    <source>
        <strain evidence="4 5">RW2-5</strain>
    </source>
</reference>
<dbReference type="STRING" id="1408189.CLAC_11120"/>
<keyword evidence="5" id="KW-1185">Reference proteome</keyword>
<dbReference type="GO" id="GO:0008477">
    <property type="term" value="F:purine nucleosidase activity"/>
    <property type="evidence" value="ECO:0007669"/>
    <property type="project" value="TreeGrafter"/>
</dbReference>
<name>A0A0K2H268_9CORY</name>
<accession>A0A0K2H268</accession>
<dbReference type="GO" id="GO:0006152">
    <property type="term" value="P:purine nucleoside catabolic process"/>
    <property type="evidence" value="ECO:0007669"/>
    <property type="project" value="TreeGrafter"/>
</dbReference>
<dbReference type="InterPro" id="IPR036452">
    <property type="entry name" value="Ribo_hydro-like"/>
</dbReference>
<dbReference type="InterPro" id="IPR001910">
    <property type="entry name" value="Inosine/uridine_hydrolase_dom"/>
</dbReference>
<proteinExistence type="predicted"/>
<evidence type="ECO:0000259" key="3">
    <source>
        <dbReference type="Pfam" id="PF01156"/>
    </source>
</evidence>
<evidence type="ECO:0000256" key="1">
    <source>
        <dbReference type="ARBA" id="ARBA00022801"/>
    </source>
</evidence>
<dbReference type="KEGG" id="clw:CLAC_11120"/>
<organism evidence="4 5">
    <name type="scientific">Corynebacterium lactis RW2-5</name>
    <dbReference type="NCBI Taxonomy" id="1408189"/>
    <lineage>
        <taxon>Bacteria</taxon>
        <taxon>Bacillati</taxon>
        <taxon>Actinomycetota</taxon>
        <taxon>Actinomycetes</taxon>
        <taxon>Mycobacteriales</taxon>
        <taxon>Corynebacteriaceae</taxon>
        <taxon>Corynebacterium</taxon>
    </lineage>
</organism>
<keyword evidence="1 4" id="KW-0378">Hydrolase</keyword>
<evidence type="ECO:0000256" key="2">
    <source>
        <dbReference type="ARBA" id="ARBA00023295"/>
    </source>
</evidence>
<dbReference type="EMBL" id="CP006841">
    <property type="protein sequence ID" value="ALA68134.1"/>
    <property type="molecule type" value="Genomic_DNA"/>
</dbReference>
<dbReference type="InterPro" id="IPR023186">
    <property type="entry name" value="IUNH"/>
</dbReference>
<dbReference type="PANTHER" id="PTHR12304:SF4">
    <property type="entry name" value="URIDINE NUCLEOSIDASE"/>
    <property type="match status" value="1"/>
</dbReference>
<dbReference type="AlphaFoldDB" id="A0A0K2H268"/>
<evidence type="ECO:0000313" key="5">
    <source>
        <dbReference type="Proteomes" id="UP000058446"/>
    </source>
</evidence>
<dbReference type="RefSeq" id="WP_053412939.1">
    <property type="nucleotide sequence ID" value="NZ_CP006841.1"/>
</dbReference>
<dbReference type="PANTHER" id="PTHR12304">
    <property type="entry name" value="INOSINE-URIDINE PREFERRING NUCLEOSIDE HYDROLASE"/>
    <property type="match status" value="1"/>
</dbReference>
<dbReference type="GO" id="GO:0005829">
    <property type="term" value="C:cytosol"/>
    <property type="evidence" value="ECO:0007669"/>
    <property type="project" value="TreeGrafter"/>
</dbReference>
<dbReference type="Proteomes" id="UP000058446">
    <property type="component" value="Chromosome"/>
</dbReference>
<dbReference type="Pfam" id="PF01156">
    <property type="entry name" value="IU_nuc_hydro"/>
    <property type="match status" value="1"/>
</dbReference>
<dbReference type="OrthoDB" id="9797882at2"/>